<feature type="compositionally biased region" description="Basic and acidic residues" evidence="1">
    <location>
        <begin position="329"/>
        <end position="343"/>
    </location>
</feature>
<feature type="region of interest" description="Disordered" evidence="1">
    <location>
        <begin position="440"/>
        <end position="474"/>
    </location>
</feature>
<protein>
    <submittedName>
        <fullName evidence="2">Protein C</fullName>
    </submittedName>
</protein>
<reference evidence="2" key="1">
    <citation type="journal article" date="2015" name="MBio">
        <title>Eco-Evolutionary Dynamics of Episomes among Ecologically Cohesive Bacterial Populations.</title>
        <authorList>
            <person name="Xue H."/>
            <person name="Cordero O.X."/>
            <person name="Camas F.M."/>
            <person name="Trimble W."/>
            <person name="Meyer F."/>
            <person name="Guglielmini J."/>
            <person name="Rocha E.P."/>
            <person name="Polz M.F."/>
        </authorList>
    </citation>
    <scope>NUCLEOTIDE SEQUENCE</scope>
    <source>
        <strain evidence="2">1F_292</strain>
    </source>
</reference>
<feature type="region of interest" description="Disordered" evidence="1">
    <location>
        <begin position="320"/>
        <end position="371"/>
    </location>
</feature>
<evidence type="ECO:0000313" key="2">
    <source>
        <dbReference type="EMBL" id="AKN38770.1"/>
    </source>
</evidence>
<accession>A0A0H3ZR91</accession>
<organism evidence="2">
    <name type="scientific">Vibrio tasmaniensis</name>
    <dbReference type="NCBI Taxonomy" id="212663"/>
    <lineage>
        <taxon>Bacteria</taxon>
        <taxon>Pseudomonadati</taxon>
        <taxon>Pseudomonadota</taxon>
        <taxon>Gammaproteobacteria</taxon>
        <taxon>Vibrionales</taxon>
        <taxon>Vibrionaceae</taxon>
        <taxon>Vibrio</taxon>
    </lineage>
</organism>
<evidence type="ECO:0000256" key="1">
    <source>
        <dbReference type="SAM" id="MobiDB-lite"/>
    </source>
</evidence>
<dbReference type="EMBL" id="KP795613">
    <property type="protein sequence ID" value="AKN38770.1"/>
    <property type="molecule type" value="Genomic_DNA"/>
</dbReference>
<sequence length="474" mass="53181">MIVKVHSRGTGCGSGPVEYLLGKDGERDEATLDRGDPSTIIALIDSSPYAKKYTSGVLSFAESDLPREAKDKLMSSFESALLPGLDKDQFACLWVEHRDKGRLELNFVVPNIELLSGRRLQPYFDRVDRPRINAWQTLQNEFLKLKDPNDPANKQELVTANTLPHSKKLAVEMITRGLLTQAGNGEIRNRDDVKDCLEKAGFTIARETKNSLSIANPEGGKNLRLKGLIYEKDFRFGLGLRDEIQRASERYRALAQERVFEARTTYREGFERQRARNQQRHRRPDLEPEKVNSPQLVMGDRVRGIGDFGVMGRDLVSGHADYGQLGDHQSAERSDSGAREPGRKPSIQPMRGTLVSSASGRDVEDVDEKVRPTSDVYSRGVLSDDGIRDSATERVRGLRERAREATSRLCDGLQRIGENVRCYFVGEQKIAPERESLDRASAELERSAPAVGKALQHEQMMSRDREIGDRGMSL</sequence>
<dbReference type="AlphaFoldDB" id="A0A0H3ZR91"/>
<feature type="region of interest" description="Disordered" evidence="1">
    <location>
        <begin position="270"/>
        <end position="298"/>
    </location>
</feature>
<feature type="compositionally biased region" description="Basic and acidic residues" evidence="1">
    <location>
        <begin position="460"/>
        <end position="474"/>
    </location>
</feature>
<proteinExistence type="predicted"/>
<name>A0A0H3ZR91_9VIBR</name>